<evidence type="ECO:0000313" key="3">
    <source>
        <dbReference type="EMBL" id="MFC5345690.1"/>
    </source>
</evidence>
<keyword evidence="1" id="KW-1133">Transmembrane helix</keyword>
<accession>A0ABW0FV99</accession>
<evidence type="ECO:0000256" key="1">
    <source>
        <dbReference type="SAM" id="Phobius"/>
    </source>
</evidence>
<keyword evidence="4" id="KW-1185">Reference proteome</keyword>
<protein>
    <submittedName>
        <fullName evidence="3">TadE/TadG family type IV pilus assembly protein</fullName>
    </submittedName>
</protein>
<dbReference type="InterPro" id="IPR012495">
    <property type="entry name" value="TadE-like_dom"/>
</dbReference>
<dbReference type="EMBL" id="JBHSLF010000052">
    <property type="protein sequence ID" value="MFC5345690.1"/>
    <property type="molecule type" value="Genomic_DNA"/>
</dbReference>
<proteinExistence type="predicted"/>
<keyword evidence="1" id="KW-0472">Membrane</keyword>
<gene>
    <name evidence="3" type="ORF">ACFPIE_17380</name>
</gene>
<feature type="transmembrane region" description="Helical" evidence="1">
    <location>
        <begin position="21"/>
        <end position="44"/>
    </location>
</feature>
<evidence type="ECO:0000259" key="2">
    <source>
        <dbReference type="Pfam" id="PF07811"/>
    </source>
</evidence>
<reference evidence="4" key="1">
    <citation type="journal article" date="2019" name="Int. J. Syst. Evol. Microbiol.">
        <title>The Global Catalogue of Microorganisms (GCM) 10K type strain sequencing project: providing services to taxonomists for standard genome sequencing and annotation.</title>
        <authorList>
            <consortium name="The Broad Institute Genomics Platform"/>
            <consortium name="The Broad Institute Genome Sequencing Center for Infectious Disease"/>
            <person name="Wu L."/>
            <person name="Ma J."/>
        </authorList>
    </citation>
    <scope>NUCLEOTIDE SEQUENCE [LARGE SCALE GENOMIC DNA]</scope>
    <source>
        <strain evidence="4">JCM 12125</strain>
    </source>
</reference>
<organism evidence="3 4">
    <name type="scientific">Brevundimonas staleyi</name>
    <dbReference type="NCBI Taxonomy" id="74326"/>
    <lineage>
        <taxon>Bacteria</taxon>
        <taxon>Pseudomonadati</taxon>
        <taxon>Pseudomonadota</taxon>
        <taxon>Alphaproteobacteria</taxon>
        <taxon>Caulobacterales</taxon>
        <taxon>Caulobacteraceae</taxon>
        <taxon>Brevundimonas</taxon>
    </lineage>
</organism>
<sequence length="140" mass="15021">MEMFARRHLKARRQGSAAVEFALVGPLMVVMLMGMVVYGGWMWLAQSVQTLATESARAAIGGLDAAERISIAQAFVDAEAQRGAGLTRDHLTVLVESDAQAIRVRIAFDARDHPVMAMAGLLPAPPSTIERTAVVRTGGY</sequence>
<evidence type="ECO:0000313" key="4">
    <source>
        <dbReference type="Proteomes" id="UP001596152"/>
    </source>
</evidence>
<comment type="caution">
    <text evidence="3">The sequence shown here is derived from an EMBL/GenBank/DDBJ whole genome shotgun (WGS) entry which is preliminary data.</text>
</comment>
<dbReference type="RefSeq" id="WP_374038241.1">
    <property type="nucleotide sequence ID" value="NZ_CP169082.1"/>
</dbReference>
<dbReference type="Pfam" id="PF07811">
    <property type="entry name" value="TadE"/>
    <property type="match status" value="1"/>
</dbReference>
<keyword evidence="1" id="KW-0812">Transmembrane</keyword>
<feature type="domain" description="TadE-like" evidence="2">
    <location>
        <begin position="15"/>
        <end position="57"/>
    </location>
</feature>
<name>A0ABW0FV99_9CAUL</name>
<dbReference type="Proteomes" id="UP001596152">
    <property type="component" value="Unassembled WGS sequence"/>
</dbReference>